<feature type="compositionally biased region" description="Basic and acidic residues" evidence="1">
    <location>
        <begin position="170"/>
        <end position="185"/>
    </location>
</feature>
<evidence type="ECO:0000313" key="2">
    <source>
        <dbReference type="EMBL" id="KAK7319155.1"/>
    </source>
</evidence>
<protein>
    <submittedName>
        <fullName evidence="2">Uncharacterized protein</fullName>
    </submittedName>
</protein>
<evidence type="ECO:0000256" key="1">
    <source>
        <dbReference type="SAM" id="MobiDB-lite"/>
    </source>
</evidence>
<name>A0AAN9KK77_CLITE</name>
<feature type="compositionally biased region" description="Basic and acidic residues" evidence="1">
    <location>
        <begin position="148"/>
        <end position="161"/>
    </location>
</feature>
<gene>
    <name evidence="2" type="ORF">RJT34_03873</name>
</gene>
<proteinExistence type="predicted"/>
<feature type="region of interest" description="Disordered" evidence="1">
    <location>
        <begin position="137"/>
        <end position="299"/>
    </location>
</feature>
<keyword evidence="3" id="KW-1185">Reference proteome</keyword>
<dbReference type="AlphaFoldDB" id="A0AAN9KK77"/>
<feature type="compositionally biased region" description="Gly residues" evidence="1">
    <location>
        <begin position="211"/>
        <end position="220"/>
    </location>
</feature>
<dbReference type="EMBL" id="JAYKXN010000001">
    <property type="protein sequence ID" value="KAK7319155.1"/>
    <property type="molecule type" value="Genomic_DNA"/>
</dbReference>
<feature type="compositionally biased region" description="Basic and acidic residues" evidence="1">
    <location>
        <begin position="221"/>
        <end position="244"/>
    </location>
</feature>
<comment type="caution">
    <text evidence="2">The sequence shown here is derived from an EMBL/GenBank/DDBJ whole genome shotgun (WGS) entry which is preliminary data.</text>
</comment>
<reference evidence="2 3" key="1">
    <citation type="submission" date="2024-01" db="EMBL/GenBank/DDBJ databases">
        <title>The genomes of 5 underutilized Papilionoideae crops provide insights into root nodulation and disease resistance.</title>
        <authorList>
            <person name="Yuan L."/>
        </authorList>
    </citation>
    <scope>NUCLEOTIDE SEQUENCE [LARGE SCALE GENOMIC DNA]</scope>
    <source>
        <strain evidence="2">LY-2023</strain>
        <tissue evidence="2">Leaf</tissue>
    </source>
</reference>
<evidence type="ECO:0000313" key="3">
    <source>
        <dbReference type="Proteomes" id="UP001359559"/>
    </source>
</evidence>
<feature type="compositionally biased region" description="Basic and acidic residues" evidence="1">
    <location>
        <begin position="192"/>
        <end position="202"/>
    </location>
</feature>
<accession>A0AAN9KK77</accession>
<dbReference type="Proteomes" id="UP001359559">
    <property type="component" value="Unassembled WGS sequence"/>
</dbReference>
<sequence length="299" mass="33422">MYFVAGRVITPATMDSIGLHLLAKRRNGLVPKATEGVLEASSKSCISAIKCREDFVGKKNIHFDDIYAWRDEGLVFKVKQLMVNNSVLGLDDNRQYMGELGFHFEVYPNDELTVEDLKSALVRLLENCVVYMNKSSLQVDRKSKGHTHRETENQRTEAQNKKEKRAKTKEKKEEKKREKNVTESKRGRKREKRAEEGENQEKGRKRRRANGEGGVDVGGGGDRKGEREREIDGNGGDRGRHGSRGETGSELGSVAVGELDVAELGGGRRGFCRGGAGSGADLSSFAPEEENRWWWSNGH</sequence>
<feature type="compositionally biased region" description="Gly residues" evidence="1">
    <location>
        <begin position="264"/>
        <end position="278"/>
    </location>
</feature>
<organism evidence="2 3">
    <name type="scientific">Clitoria ternatea</name>
    <name type="common">Butterfly pea</name>
    <dbReference type="NCBI Taxonomy" id="43366"/>
    <lineage>
        <taxon>Eukaryota</taxon>
        <taxon>Viridiplantae</taxon>
        <taxon>Streptophyta</taxon>
        <taxon>Embryophyta</taxon>
        <taxon>Tracheophyta</taxon>
        <taxon>Spermatophyta</taxon>
        <taxon>Magnoliopsida</taxon>
        <taxon>eudicotyledons</taxon>
        <taxon>Gunneridae</taxon>
        <taxon>Pentapetalae</taxon>
        <taxon>rosids</taxon>
        <taxon>fabids</taxon>
        <taxon>Fabales</taxon>
        <taxon>Fabaceae</taxon>
        <taxon>Papilionoideae</taxon>
        <taxon>50 kb inversion clade</taxon>
        <taxon>NPAAA clade</taxon>
        <taxon>indigoferoid/millettioid clade</taxon>
        <taxon>Phaseoleae</taxon>
        <taxon>Clitoria</taxon>
    </lineage>
</organism>